<accession>A0A2D1U529</accession>
<dbReference type="Pfam" id="PF23023">
    <property type="entry name" value="Anti-Pycsar_Apyc1"/>
    <property type="match status" value="1"/>
</dbReference>
<dbReference type="AlphaFoldDB" id="A0A2D1U529"/>
<feature type="active site" description="Proton acceptor" evidence="8">
    <location>
        <position position="66"/>
    </location>
</feature>
<comment type="cofactor">
    <cofactor evidence="8">
        <name>Zn(2+)</name>
        <dbReference type="ChEBI" id="CHEBI:29105"/>
    </cofactor>
    <text evidence="8">Binds 2 Zn(2+) ions.</text>
</comment>
<dbReference type="EMBL" id="CP024091">
    <property type="protein sequence ID" value="ATP56706.1"/>
    <property type="molecule type" value="Genomic_DNA"/>
</dbReference>
<evidence type="ECO:0000256" key="6">
    <source>
        <dbReference type="ARBA" id="ARBA00022801"/>
    </source>
</evidence>
<dbReference type="OrthoDB" id="9800940at2"/>
<evidence type="ECO:0000256" key="7">
    <source>
        <dbReference type="ARBA" id="ARBA00022833"/>
    </source>
</evidence>
<dbReference type="Proteomes" id="UP000223749">
    <property type="component" value="Chromosome"/>
</dbReference>
<dbReference type="InterPro" id="IPR036866">
    <property type="entry name" value="RibonucZ/Hydroxyglut_hydro"/>
</dbReference>
<name>A0A2D1U529_9SPHI</name>
<protein>
    <recommendedName>
        <fullName evidence="8">Ribonuclease Z</fullName>
        <shortName evidence="8">RNase Z</shortName>
        <ecNumber evidence="8">3.1.26.11</ecNumber>
    </recommendedName>
    <alternativeName>
        <fullName evidence="8">tRNA 3 endonuclease</fullName>
    </alternativeName>
    <alternativeName>
        <fullName evidence="8">tRNase Z</fullName>
    </alternativeName>
</protein>
<feature type="binding site" evidence="8">
    <location>
        <position position="66"/>
    </location>
    <ligand>
        <name>Zn(2+)</name>
        <dbReference type="ChEBI" id="CHEBI:29105"/>
        <label>2</label>
        <note>catalytic</note>
    </ligand>
</feature>
<evidence type="ECO:0000256" key="4">
    <source>
        <dbReference type="ARBA" id="ARBA00022723"/>
    </source>
</evidence>
<organism evidence="9 10">
    <name type="scientific">Pedobacter ginsengisoli</name>
    <dbReference type="NCBI Taxonomy" id="363852"/>
    <lineage>
        <taxon>Bacteria</taxon>
        <taxon>Pseudomonadati</taxon>
        <taxon>Bacteroidota</taxon>
        <taxon>Sphingobacteriia</taxon>
        <taxon>Sphingobacteriales</taxon>
        <taxon>Sphingobacteriaceae</taxon>
        <taxon>Pedobacter</taxon>
    </lineage>
</organism>
<dbReference type="InterPro" id="IPR013471">
    <property type="entry name" value="RNase_Z/BN"/>
</dbReference>
<comment type="function">
    <text evidence="8">Zinc phosphodiesterase, which displays some tRNA 3'-processing endonuclease activity. Probably involved in tRNA maturation, by removing a 3'-trailer from precursor tRNA.</text>
</comment>
<keyword evidence="6 8" id="KW-0378">Hydrolase</keyword>
<feature type="binding site" evidence="8">
    <location>
        <position position="62"/>
    </location>
    <ligand>
        <name>Zn(2+)</name>
        <dbReference type="ChEBI" id="CHEBI:29105"/>
        <label>1</label>
        <note>catalytic</note>
    </ligand>
</feature>
<feature type="binding site" evidence="8">
    <location>
        <position position="64"/>
    </location>
    <ligand>
        <name>Zn(2+)</name>
        <dbReference type="ChEBI" id="CHEBI:29105"/>
        <label>1</label>
        <note>catalytic</note>
    </ligand>
</feature>
<evidence type="ECO:0000256" key="8">
    <source>
        <dbReference type="HAMAP-Rule" id="MF_01818"/>
    </source>
</evidence>
<keyword evidence="4 8" id="KW-0479">Metal-binding</keyword>
<dbReference type="SUPFAM" id="SSF56281">
    <property type="entry name" value="Metallo-hydrolase/oxidoreductase"/>
    <property type="match status" value="1"/>
</dbReference>
<evidence type="ECO:0000256" key="3">
    <source>
        <dbReference type="ARBA" id="ARBA00022722"/>
    </source>
</evidence>
<dbReference type="EC" id="3.1.26.11" evidence="8"/>
<dbReference type="GO" id="GO:0008270">
    <property type="term" value="F:zinc ion binding"/>
    <property type="evidence" value="ECO:0007669"/>
    <property type="project" value="UniProtKB-UniRule"/>
</dbReference>
<feature type="binding site" evidence="8">
    <location>
        <position position="142"/>
    </location>
    <ligand>
        <name>Zn(2+)</name>
        <dbReference type="ChEBI" id="CHEBI:29105"/>
        <label>1</label>
        <note>catalytic</note>
    </ligand>
</feature>
<comment type="subunit">
    <text evidence="1 8">Homodimer.</text>
</comment>
<evidence type="ECO:0000313" key="9">
    <source>
        <dbReference type="EMBL" id="ATP56706.1"/>
    </source>
</evidence>
<evidence type="ECO:0000256" key="2">
    <source>
        <dbReference type="ARBA" id="ARBA00022694"/>
    </source>
</evidence>
<evidence type="ECO:0000256" key="5">
    <source>
        <dbReference type="ARBA" id="ARBA00022759"/>
    </source>
</evidence>
<keyword evidence="7 8" id="KW-0862">Zinc</keyword>
<keyword evidence="2 8" id="KW-0819">tRNA processing</keyword>
<dbReference type="CDD" id="cd07717">
    <property type="entry name" value="RNaseZ_ZiPD-like_MBL-fold"/>
    <property type="match status" value="1"/>
</dbReference>
<reference evidence="9 10" key="1">
    <citation type="submission" date="2017-10" db="EMBL/GenBank/DDBJ databases">
        <title>Whole genome of Pedobacter ginsengisoli T01R-27 isolated from tomato rhizosphere.</title>
        <authorList>
            <person name="Weon H.-Y."/>
            <person name="Lee S.A."/>
            <person name="Sang M.K."/>
            <person name="Song J."/>
        </authorList>
    </citation>
    <scope>NUCLEOTIDE SEQUENCE [LARGE SCALE GENOMIC DNA]</scope>
    <source>
        <strain evidence="9 10">T01R-27</strain>
    </source>
</reference>
<keyword evidence="10" id="KW-1185">Reference proteome</keyword>
<gene>
    <name evidence="8" type="primary">rnz</name>
    <name evidence="9" type="ORF">CPT03_09575</name>
</gene>
<comment type="similarity">
    <text evidence="8">Belongs to the RNase Z family.</text>
</comment>
<dbReference type="Gene3D" id="3.60.15.10">
    <property type="entry name" value="Ribonuclease Z/Hydroxyacylglutathione hydrolase-like"/>
    <property type="match status" value="1"/>
</dbReference>
<evidence type="ECO:0000313" key="10">
    <source>
        <dbReference type="Proteomes" id="UP000223749"/>
    </source>
</evidence>
<proteinExistence type="inferred from homology"/>
<dbReference type="PANTHER" id="PTHR46018">
    <property type="entry name" value="ZINC PHOSPHODIESTERASE ELAC PROTEIN 1"/>
    <property type="match status" value="1"/>
</dbReference>
<sequence>MKFEVTILGSSSATPVYNRNPTAQLLNCNEKFYLIDCGEGTQQQLIKYGFKASKIDYVFISHLHGDHYFGLIGLLSSLHLNGRVKPIKIFAPEPLQEILALQFKYSETVIRYPIEFVATQTNEPVQIFENADLVVDTFVLNHRIPCTGFKFTQKKRLRKLIVDKLESEHIDIEYYPLLKRGVDLNLPDGRIILNKDYTTDSDTPKKYGYCSDTLFDERYFGSITDCDLLYHEATFLHDMLDRANVTHHTTALQAGEIAKMTGAVKLLIGHFSSRYKTLQGLLDEARSVFENTELAIEGNTYTI</sequence>
<keyword evidence="5 8" id="KW-0255">Endonuclease</keyword>
<keyword evidence="3 8" id="KW-0540">Nuclease</keyword>
<dbReference type="NCBIfam" id="NF000801">
    <property type="entry name" value="PRK00055.1-3"/>
    <property type="match status" value="1"/>
</dbReference>
<dbReference type="HAMAP" id="MF_01818">
    <property type="entry name" value="RNase_Z_BN"/>
    <property type="match status" value="1"/>
</dbReference>
<dbReference type="KEGG" id="pgs:CPT03_09575"/>
<dbReference type="GO" id="GO:0042781">
    <property type="term" value="F:3'-tRNA processing endoribonuclease activity"/>
    <property type="evidence" value="ECO:0007669"/>
    <property type="project" value="UniProtKB-UniRule"/>
</dbReference>
<dbReference type="RefSeq" id="WP_099438643.1">
    <property type="nucleotide sequence ID" value="NZ_CP024091.1"/>
</dbReference>
<feature type="binding site" evidence="8">
    <location>
        <position position="67"/>
    </location>
    <ligand>
        <name>Zn(2+)</name>
        <dbReference type="ChEBI" id="CHEBI:29105"/>
        <label>2</label>
        <note>catalytic</note>
    </ligand>
</feature>
<comment type="catalytic activity">
    <reaction evidence="8">
        <text>Endonucleolytic cleavage of RNA, removing extra 3' nucleotides from tRNA precursor, generating 3' termini of tRNAs. A 3'-hydroxy group is left at the tRNA terminus and a 5'-phosphoryl group is left at the trailer molecule.</text>
        <dbReference type="EC" id="3.1.26.11"/>
    </reaction>
</comment>
<feature type="binding site" evidence="8">
    <location>
        <position position="212"/>
    </location>
    <ligand>
        <name>Zn(2+)</name>
        <dbReference type="ChEBI" id="CHEBI:29105"/>
        <label>1</label>
        <note>catalytic</note>
    </ligand>
</feature>
<feature type="binding site" evidence="8">
    <location>
        <position position="212"/>
    </location>
    <ligand>
        <name>Zn(2+)</name>
        <dbReference type="ChEBI" id="CHEBI:29105"/>
        <label>2</label>
        <note>catalytic</note>
    </ligand>
</feature>
<evidence type="ECO:0000256" key="1">
    <source>
        <dbReference type="ARBA" id="ARBA00011738"/>
    </source>
</evidence>
<dbReference type="PANTHER" id="PTHR46018:SF2">
    <property type="entry name" value="ZINC PHOSPHODIESTERASE ELAC PROTEIN 1"/>
    <property type="match status" value="1"/>
</dbReference>
<feature type="binding site" evidence="8">
    <location>
        <position position="270"/>
    </location>
    <ligand>
        <name>Zn(2+)</name>
        <dbReference type="ChEBI" id="CHEBI:29105"/>
        <label>2</label>
        <note>catalytic</note>
    </ligand>
</feature>